<dbReference type="AlphaFoldDB" id="A0AAV0ZGA1"/>
<dbReference type="Proteomes" id="UP001157006">
    <property type="component" value="Chromosome 2"/>
</dbReference>
<evidence type="ECO:0000313" key="1">
    <source>
        <dbReference type="EMBL" id="CAI8596128.1"/>
    </source>
</evidence>
<keyword evidence="2" id="KW-1185">Reference proteome</keyword>
<dbReference type="EMBL" id="OX451737">
    <property type="protein sequence ID" value="CAI8596128.1"/>
    <property type="molecule type" value="Genomic_DNA"/>
</dbReference>
<evidence type="ECO:0000313" key="2">
    <source>
        <dbReference type="Proteomes" id="UP001157006"/>
    </source>
</evidence>
<accession>A0AAV0ZGA1</accession>
<sequence length="173" mass="19539">MKQKKYKDEQQYIRTASGEDLAENPFIVVATTATDYNSVESPSAIGFIRPPSTVTPTLSAYNRWIRIRKHREPPPPLHQIHFSASISPLRLFIHLRGKSLSDRLHPLSVDSWKVPQRSASSVLRRLLHPHYQHTTDGFVSGNTSLDNLLDRSAMALDKRPDVRDASGKAARYA</sequence>
<name>A0AAV0ZGA1_VICFA</name>
<proteinExistence type="predicted"/>
<reference evidence="1 2" key="1">
    <citation type="submission" date="2023-01" db="EMBL/GenBank/DDBJ databases">
        <authorList>
            <person name="Kreplak J."/>
        </authorList>
    </citation>
    <scope>NUCLEOTIDE SEQUENCE [LARGE SCALE GENOMIC DNA]</scope>
</reference>
<gene>
    <name evidence="1" type="ORF">VFH_II019800</name>
</gene>
<organism evidence="1 2">
    <name type="scientific">Vicia faba</name>
    <name type="common">Broad bean</name>
    <name type="synonym">Faba vulgaris</name>
    <dbReference type="NCBI Taxonomy" id="3906"/>
    <lineage>
        <taxon>Eukaryota</taxon>
        <taxon>Viridiplantae</taxon>
        <taxon>Streptophyta</taxon>
        <taxon>Embryophyta</taxon>
        <taxon>Tracheophyta</taxon>
        <taxon>Spermatophyta</taxon>
        <taxon>Magnoliopsida</taxon>
        <taxon>eudicotyledons</taxon>
        <taxon>Gunneridae</taxon>
        <taxon>Pentapetalae</taxon>
        <taxon>rosids</taxon>
        <taxon>fabids</taxon>
        <taxon>Fabales</taxon>
        <taxon>Fabaceae</taxon>
        <taxon>Papilionoideae</taxon>
        <taxon>50 kb inversion clade</taxon>
        <taxon>NPAAA clade</taxon>
        <taxon>Hologalegina</taxon>
        <taxon>IRL clade</taxon>
        <taxon>Fabeae</taxon>
        <taxon>Vicia</taxon>
    </lineage>
</organism>
<protein>
    <submittedName>
        <fullName evidence="1">Uncharacterized protein</fullName>
    </submittedName>
</protein>